<dbReference type="Proteomes" id="UP000821837">
    <property type="component" value="Unassembled WGS sequence"/>
</dbReference>
<organism evidence="1 2">
    <name type="scientific">Rhipicephalus sanguineus</name>
    <name type="common">Brown dog tick</name>
    <name type="synonym">Ixodes sanguineus</name>
    <dbReference type="NCBI Taxonomy" id="34632"/>
    <lineage>
        <taxon>Eukaryota</taxon>
        <taxon>Metazoa</taxon>
        <taxon>Ecdysozoa</taxon>
        <taxon>Arthropoda</taxon>
        <taxon>Chelicerata</taxon>
        <taxon>Arachnida</taxon>
        <taxon>Acari</taxon>
        <taxon>Parasitiformes</taxon>
        <taxon>Ixodida</taxon>
        <taxon>Ixodoidea</taxon>
        <taxon>Ixodidae</taxon>
        <taxon>Rhipicephalinae</taxon>
        <taxon>Rhipicephalus</taxon>
        <taxon>Rhipicephalus</taxon>
    </lineage>
</organism>
<reference evidence="1" key="1">
    <citation type="journal article" date="2020" name="Cell">
        <title>Large-Scale Comparative Analyses of Tick Genomes Elucidate Their Genetic Diversity and Vector Capacities.</title>
        <authorList>
            <consortium name="Tick Genome and Microbiome Consortium (TIGMIC)"/>
            <person name="Jia N."/>
            <person name="Wang J."/>
            <person name="Shi W."/>
            <person name="Du L."/>
            <person name="Sun Y."/>
            <person name="Zhan W."/>
            <person name="Jiang J.F."/>
            <person name="Wang Q."/>
            <person name="Zhang B."/>
            <person name="Ji P."/>
            <person name="Bell-Sakyi L."/>
            <person name="Cui X.M."/>
            <person name="Yuan T.T."/>
            <person name="Jiang B.G."/>
            <person name="Yang W.F."/>
            <person name="Lam T.T."/>
            <person name="Chang Q.C."/>
            <person name="Ding S.J."/>
            <person name="Wang X.J."/>
            <person name="Zhu J.G."/>
            <person name="Ruan X.D."/>
            <person name="Zhao L."/>
            <person name="Wei J.T."/>
            <person name="Ye R.Z."/>
            <person name="Que T.C."/>
            <person name="Du C.H."/>
            <person name="Zhou Y.H."/>
            <person name="Cheng J.X."/>
            <person name="Dai P.F."/>
            <person name="Guo W.B."/>
            <person name="Han X.H."/>
            <person name="Huang E.J."/>
            <person name="Li L.F."/>
            <person name="Wei W."/>
            <person name="Gao Y.C."/>
            <person name="Liu J.Z."/>
            <person name="Shao H.Z."/>
            <person name="Wang X."/>
            <person name="Wang C.C."/>
            <person name="Yang T.C."/>
            <person name="Huo Q.B."/>
            <person name="Li W."/>
            <person name="Chen H.Y."/>
            <person name="Chen S.E."/>
            <person name="Zhou L.G."/>
            <person name="Ni X.B."/>
            <person name="Tian J.H."/>
            <person name="Sheng Y."/>
            <person name="Liu T."/>
            <person name="Pan Y.S."/>
            <person name="Xia L.Y."/>
            <person name="Li J."/>
            <person name="Zhao F."/>
            <person name="Cao W.C."/>
        </authorList>
    </citation>
    <scope>NUCLEOTIDE SEQUENCE</scope>
    <source>
        <strain evidence="1">Rsan-2018</strain>
    </source>
</reference>
<sequence length="136" mass="15037">MWQHTMNGKTTLKLYRTYRGTINTVCLHENGTRSSLLFEDETIVRIGGMHLTSSARSASSGVAIFTVHALAARAKKLPARAVSEIHRPQMTKDLRNTSCTPTHEQYGRRVRTDLQNGAAIVLPPCGSRLSAYPLLC</sequence>
<accession>A0A9D4Q706</accession>
<proteinExistence type="predicted"/>
<comment type="caution">
    <text evidence="1">The sequence shown here is derived from an EMBL/GenBank/DDBJ whole genome shotgun (WGS) entry which is preliminary data.</text>
</comment>
<gene>
    <name evidence="1" type="ORF">HPB52_016291</name>
</gene>
<reference evidence="1" key="2">
    <citation type="submission" date="2021-09" db="EMBL/GenBank/DDBJ databases">
        <authorList>
            <person name="Jia N."/>
            <person name="Wang J."/>
            <person name="Shi W."/>
            <person name="Du L."/>
            <person name="Sun Y."/>
            <person name="Zhan W."/>
            <person name="Jiang J."/>
            <person name="Wang Q."/>
            <person name="Zhang B."/>
            <person name="Ji P."/>
            <person name="Sakyi L.B."/>
            <person name="Cui X."/>
            <person name="Yuan T."/>
            <person name="Jiang B."/>
            <person name="Yang W."/>
            <person name="Lam T.T.-Y."/>
            <person name="Chang Q."/>
            <person name="Ding S."/>
            <person name="Wang X."/>
            <person name="Zhu J."/>
            <person name="Ruan X."/>
            <person name="Zhao L."/>
            <person name="Wei J."/>
            <person name="Que T."/>
            <person name="Du C."/>
            <person name="Cheng J."/>
            <person name="Dai P."/>
            <person name="Han X."/>
            <person name="Huang E."/>
            <person name="Gao Y."/>
            <person name="Liu J."/>
            <person name="Shao H."/>
            <person name="Ye R."/>
            <person name="Li L."/>
            <person name="Wei W."/>
            <person name="Wang X."/>
            <person name="Wang C."/>
            <person name="Huo Q."/>
            <person name="Li W."/>
            <person name="Guo W."/>
            <person name="Chen H."/>
            <person name="Chen S."/>
            <person name="Zhou L."/>
            <person name="Zhou L."/>
            <person name="Ni X."/>
            <person name="Tian J."/>
            <person name="Zhou Y."/>
            <person name="Sheng Y."/>
            <person name="Liu T."/>
            <person name="Pan Y."/>
            <person name="Xia L."/>
            <person name="Li J."/>
            <person name="Zhao F."/>
            <person name="Cao W."/>
        </authorList>
    </citation>
    <scope>NUCLEOTIDE SEQUENCE</scope>
    <source>
        <strain evidence="1">Rsan-2018</strain>
        <tissue evidence="1">Larvae</tissue>
    </source>
</reference>
<keyword evidence="2" id="KW-1185">Reference proteome</keyword>
<evidence type="ECO:0000313" key="2">
    <source>
        <dbReference type="Proteomes" id="UP000821837"/>
    </source>
</evidence>
<name>A0A9D4Q706_RHISA</name>
<evidence type="ECO:0000313" key="1">
    <source>
        <dbReference type="EMBL" id="KAH7969246.1"/>
    </source>
</evidence>
<protein>
    <submittedName>
        <fullName evidence="1">Uncharacterized protein</fullName>
    </submittedName>
</protein>
<dbReference type="AlphaFoldDB" id="A0A9D4Q706"/>
<dbReference type="EMBL" id="JABSTV010001248">
    <property type="protein sequence ID" value="KAH7969246.1"/>
    <property type="molecule type" value="Genomic_DNA"/>
</dbReference>